<dbReference type="RefSeq" id="XP_024874868.1">
    <property type="nucleotide sequence ID" value="XM_025019100.1"/>
</dbReference>
<feature type="compositionally biased region" description="Basic and acidic residues" evidence="8">
    <location>
        <begin position="248"/>
        <end position="283"/>
    </location>
</feature>
<evidence type="ECO:0000256" key="8">
    <source>
        <dbReference type="SAM" id="MobiDB-lite"/>
    </source>
</evidence>
<dbReference type="AlphaFoldDB" id="A0A6J1PZN3"/>
<feature type="compositionally biased region" description="Polar residues" evidence="8">
    <location>
        <begin position="368"/>
        <end position="378"/>
    </location>
</feature>
<dbReference type="PANTHER" id="PTHR24333">
    <property type="entry name" value="HOMEO BOX HB9 LIKE A-RELATED"/>
    <property type="match status" value="1"/>
</dbReference>
<dbReference type="PANTHER" id="PTHR24333:SF13">
    <property type="entry name" value="HOMEOBOX DOMAIN-CONTAINING PROTEIN"/>
    <property type="match status" value="1"/>
</dbReference>
<feature type="domain" description="Homeobox" evidence="9">
    <location>
        <begin position="186"/>
        <end position="246"/>
    </location>
</feature>
<feature type="region of interest" description="Disordered" evidence="8">
    <location>
        <begin position="433"/>
        <end position="571"/>
    </location>
</feature>
<dbReference type="OrthoDB" id="6159439at2759"/>
<feature type="compositionally biased region" description="Polar residues" evidence="8">
    <location>
        <begin position="562"/>
        <end position="571"/>
    </location>
</feature>
<proteinExistence type="predicted"/>
<evidence type="ECO:0000259" key="9">
    <source>
        <dbReference type="PROSITE" id="PS50071"/>
    </source>
</evidence>
<feature type="region of interest" description="Disordered" evidence="8">
    <location>
        <begin position="242"/>
        <end position="420"/>
    </location>
</feature>
<evidence type="ECO:0000256" key="6">
    <source>
        <dbReference type="PROSITE-ProRule" id="PRU00108"/>
    </source>
</evidence>
<evidence type="ECO:0000256" key="7">
    <source>
        <dbReference type="RuleBase" id="RU000682"/>
    </source>
</evidence>
<dbReference type="SUPFAM" id="SSF46689">
    <property type="entry name" value="Homeodomain-like"/>
    <property type="match status" value="1"/>
</dbReference>
<name>A0A6J1PZN3_9HYME</name>
<evidence type="ECO:0000256" key="3">
    <source>
        <dbReference type="ARBA" id="ARBA00023125"/>
    </source>
</evidence>
<dbReference type="GO" id="GO:0003677">
    <property type="term" value="F:DNA binding"/>
    <property type="evidence" value="ECO:0007669"/>
    <property type="project" value="UniProtKB-UniRule"/>
</dbReference>
<keyword evidence="3 6" id="KW-0238">DNA-binding</keyword>
<dbReference type="PROSITE" id="PS00027">
    <property type="entry name" value="HOMEOBOX_1"/>
    <property type="match status" value="1"/>
</dbReference>
<keyword evidence="2" id="KW-0217">Developmental protein</keyword>
<feature type="compositionally biased region" description="Low complexity" evidence="8">
    <location>
        <begin position="547"/>
        <end position="561"/>
    </location>
</feature>
<dbReference type="GO" id="GO:0005634">
    <property type="term" value="C:nucleus"/>
    <property type="evidence" value="ECO:0007669"/>
    <property type="project" value="UniProtKB-SubCell"/>
</dbReference>
<reference evidence="11" key="1">
    <citation type="submission" date="2025-08" db="UniProtKB">
        <authorList>
            <consortium name="RefSeq"/>
        </authorList>
    </citation>
    <scope>IDENTIFICATION</scope>
    <source>
        <tissue evidence="11">Whole body</tissue>
    </source>
</reference>
<comment type="subcellular location">
    <subcellularLocation>
        <location evidence="1 6 7">Nucleus</location>
    </subcellularLocation>
</comment>
<dbReference type="GO" id="GO:0048513">
    <property type="term" value="P:animal organ development"/>
    <property type="evidence" value="ECO:0007669"/>
    <property type="project" value="UniProtKB-ARBA"/>
</dbReference>
<dbReference type="InterPro" id="IPR001827">
    <property type="entry name" value="Homeobox_Antennapedia_CS"/>
</dbReference>
<dbReference type="PROSITE" id="PS50071">
    <property type="entry name" value="HOMEOBOX_2"/>
    <property type="match status" value="1"/>
</dbReference>
<dbReference type="InterPro" id="IPR009057">
    <property type="entry name" value="Homeodomain-like_sf"/>
</dbReference>
<dbReference type="PRINTS" id="PR00024">
    <property type="entry name" value="HOMEOBOX"/>
</dbReference>
<feature type="compositionally biased region" description="Polar residues" evidence="8">
    <location>
        <begin position="393"/>
        <end position="420"/>
    </location>
</feature>
<keyword evidence="5 6" id="KW-0539">Nucleus</keyword>
<feature type="region of interest" description="Disordered" evidence="8">
    <location>
        <begin position="1"/>
        <end position="25"/>
    </location>
</feature>
<dbReference type="InterPro" id="IPR017970">
    <property type="entry name" value="Homeobox_CS"/>
</dbReference>
<dbReference type="Pfam" id="PF00046">
    <property type="entry name" value="Homeodomain"/>
    <property type="match status" value="1"/>
</dbReference>
<feature type="compositionally biased region" description="Polar residues" evidence="8">
    <location>
        <begin position="434"/>
        <end position="468"/>
    </location>
</feature>
<evidence type="ECO:0000256" key="5">
    <source>
        <dbReference type="ARBA" id="ARBA00023242"/>
    </source>
</evidence>
<dbReference type="GeneID" id="112456503"/>
<feature type="compositionally biased region" description="Low complexity" evidence="8">
    <location>
        <begin position="483"/>
        <end position="493"/>
    </location>
</feature>
<evidence type="ECO:0000256" key="1">
    <source>
        <dbReference type="ARBA" id="ARBA00004123"/>
    </source>
</evidence>
<dbReference type="GO" id="GO:0000981">
    <property type="term" value="F:DNA-binding transcription factor activity, RNA polymerase II-specific"/>
    <property type="evidence" value="ECO:0007669"/>
    <property type="project" value="InterPro"/>
</dbReference>
<dbReference type="Gene3D" id="1.10.10.60">
    <property type="entry name" value="Homeodomain-like"/>
    <property type="match status" value="1"/>
</dbReference>
<evidence type="ECO:0000313" key="11">
    <source>
        <dbReference type="RefSeq" id="XP_024874868.1"/>
    </source>
</evidence>
<organism evidence="10 11">
    <name type="scientific">Temnothorax curvispinosus</name>
    <dbReference type="NCBI Taxonomy" id="300111"/>
    <lineage>
        <taxon>Eukaryota</taxon>
        <taxon>Metazoa</taxon>
        <taxon>Ecdysozoa</taxon>
        <taxon>Arthropoda</taxon>
        <taxon>Hexapoda</taxon>
        <taxon>Insecta</taxon>
        <taxon>Pterygota</taxon>
        <taxon>Neoptera</taxon>
        <taxon>Endopterygota</taxon>
        <taxon>Hymenoptera</taxon>
        <taxon>Apocrita</taxon>
        <taxon>Aculeata</taxon>
        <taxon>Formicoidea</taxon>
        <taxon>Formicidae</taxon>
        <taxon>Myrmicinae</taxon>
        <taxon>Temnothorax</taxon>
    </lineage>
</organism>
<evidence type="ECO:0000256" key="2">
    <source>
        <dbReference type="ARBA" id="ARBA00022473"/>
    </source>
</evidence>
<accession>A0A6J1PZN3</accession>
<protein>
    <submittedName>
        <fullName evidence="11">Homeotic protein proboscipedia</fullName>
    </submittedName>
</protein>
<dbReference type="SMART" id="SM00389">
    <property type="entry name" value="HOX"/>
    <property type="match status" value="1"/>
</dbReference>
<dbReference type="InterPro" id="IPR050848">
    <property type="entry name" value="Homeobox_TF"/>
</dbReference>
<keyword evidence="4 6" id="KW-0371">Homeobox</keyword>
<keyword evidence="10" id="KW-1185">Reference proteome</keyword>
<dbReference type="PROSITE" id="PS00032">
    <property type="entry name" value="ANTENNAPEDIA"/>
    <property type="match status" value="1"/>
</dbReference>
<dbReference type="InterPro" id="IPR001356">
    <property type="entry name" value="HD"/>
</dbReference>
<feature type="DNA-binding region" description="Homeobox" evidence="6">
    <location>
        <begin position="188"/>
        <end position="247"/>
    </location>
</feature>
<feature type="compositionally biased region" description="Basic and acidic residues" evidence="8">
    <location>
        <begin position="380"/>
        <end position="392"/>
    </location>
</feature>
<gene>
    <name evidence="11" type="primary">LOC112456503</name>
</gene>
<dbReference type="FunFam" id="1.10.10.60:FF:000176">
    <property type="entry name" value="pancreas/duodenum homeobox protein 1"/>
    <property type="match status" value="1"/>
</dbReference>
<feature type="compositionally biased region" description="Polar residues" evidence="8">
    <location>
        <begin position="515"/>
        <end position="530"/>
    </location>
</feature>
<sequence>MRSKQQTLVHPEENPHQSQLSSSGNLQLIQSSQSSQLNHLQNLVHASKELSTVKTRPTTPVLANDGGGSFWLATVAAGASTPAGLPPHGTHHPAMDPTCGSAETGFINSQPSMAEFMTALPQLAGDSSLQHSPGTGGSISPGAHHPAYHTMMDPHGVADPSGVNVPEYPWMKEKKTTRKSNQQENGLPRRLRTAYTNTQLLELEKEFHFNKYLCRPRRIEIAASLDLTERQVKVWFQNRRMKHKRQTLSKEDGDEKDGSTSDGMEKPKSDKMLSDNDEKKSCHNCDISGVGDVGSTLTGDVTDLGSSGRRNSNNNNTPGATNNNNNNNNSNPGFNTNSNGASSVGSTNSVSSSFEKMIVDDDSRSQDGSEVTSPSVTKKLSGEVRVKVESGHKSPNTAKQQQQQISVSKKSPSASTKDMCSVNSNGVLLAMPDSTVSTPVLPGQNSTRSLTPSSTPGTPVSVQLQQGSPLGIQQAAHTAYMQRPRSSPSSTTSLPGPMLHASTNPGTMSPHGGRNISNSQQAHFQQQGVYQPTPGIDYRNGVPANRQSIPTASQQTQSQSSYCTRDTYQQPRISYPSEVNSLYVRQNQTMGSRVAHHVRATGTASRSMYGANMQFHQQQLQYGSTGEYNGYPQAGPPYHTYHRGMQGTNAYNSGQGYSATQNEQSTDGYMTPGNYGYSTGGNYHGAGENLATHGHAAVSAQTGQHYFNDIQQQQQHPQQHTAEGYVTHQPPMHPSSGDYRPGNKCHPGAYYEQTASQLHVHQGGEASSIPNSYVSSPDPFPAPGMTTTATAIAAATAAVITPPGSAGQADGNNESYGNYGNFYGEPVHTATAPPPSADNSNSSSDFNFLSNLANDFVPEYYQLS</sequence>
<evidence type="ECO:0000313" key="10">
    <source>
        <dbReference type="Proteomes" id="UP000504618"/>
    </source>
</evidence>
<feature type="compositionally biased region" description="Low complexity" evidence="8">
    <location>
        <begin position="305"/>
        <end position="353"/>
    </location>
</feature>
<feature type="region of interest" description="Disordered" evidence="8">
    <location>
        <begin position="711"/>
        <end position="781"/>
    </location>
</feature>
<evidence type="ECO:0000256" key="4">
    <source>
        <dbReference type="ARBA" id="ARBA00023155"/>
    </source>
</evidence>
<dbReference type="InterPro" id="IPR020479">
    <property type="entry name" value="HD_metazoa"/>
</dbReference>
<feature type="compositionally biased region" description="Low complexity" evidence="8">
    <location>
        <begin position="711"/>
        <end position="720"/>
    </location>
</feature>
<feature type="compositionally biased region" description="Basic and acidic residues" evidence="8">
    <location>
        <begin position="357"/>
        <end position="367"/>
    </location>
</feature>
<dbReference type="CDD" id="cd00086">
    <property type="entry name" value="homeodomain"/>
    <property type="match status" value="1"/>
</dbReference>
<dbReference type="Proteomes" id="UP000504618">
    <property type="component" value="Unplaced"/>
</dbReference>